<evidence type="ECO:0000313" key="1">
    <source>
        <dbReference type="EMBL" id="CAK9059436.1"/>
    </source>
</evidence>
<protein>
    <submittedName>
        <fullName evidence="1">Uncharacterized protein</fullName>
    </submittedName>
</protein>
<sequence>MVILECAMAGRLKSDQEKKVFHRPDKFSENRVCHGFLLLFALRVWQCWKLRPRDQLRCPFLCALPLHAQVCHMVGHRAPQESPQIQAAQTVISSRPVLERRLFLGMLRRRAS</sequence>
<keyword evidence="2" id="KW-1185">Reference proteome</keyword>
<name>A0ABP0N764_9DINO</name>
<dbReference type="EMBL" id="CAXAMM010026669">
    <property type="protein sequence ID" value="CAK9059436.1"/>
    <property type="molecule type" value="Genomic_DNA"/>
</dbReference>
<evidence type="ECO:0000313" key="2">
    <source>
        <dbReference type="Proteomes" id="UP001642464"/>
    </source>
</evidence>
<reference evidence="1 2" key="1">
    <citation type="submission" date="2024-02" db="EMBL/GenBank/DDBJ databases">
        <authorList>
            <person name="Chen Y."/>
            <person name="Shah S."/>
            <person name="Dougan E. K."/>
            <person name="Thang M."/>
            <person name="Chan C."/>
        </authorList>
    </citation>
    <scope>NUCLEOTIDE SEQUENCE [LARGE SCALE GENOMIC DNA]</scope>
</reference>
<comment type="caution">
    <text evidence="1">The sequence shown here is derived from an EMBL/GenBank/DDBJ whole genome shotgun (WGS) entry which is preliminary data.</text>
</comment>
<organism evidence="1 2">
    <name type="scientific">Durusdinium trenchii</name>
    <dbReference type="NCBI Taxonomy" id="1381693"/>
    <lineage>
        <taxon>Eukaryota</taxon>
        <taxon>Sar</taxon>
        <taxon>Alveolata</taxon>
        <taxon>Dinophyceae</taxon>
        <taxon>Suessiales</taxon>
        <taxon>Symbiodiniaceae</taxon>
        <taxon>Durusdinium</taxon>
    </lineage>
</organism>
<accession>A0ABP0N764</accession>
<proteinExistence type="predicted"/>
<gene>
    <name evidence="1" type="ORF">SCF082_LOCUS31491</name>
</gene>
<dbReference type="Proteomes" id="UP001642464">
    <property type="component" value="Unassembled WGS sequence"/>
</dbReference>